<feature type="region of interest" description="Disordered" evidence="1">
    <location>
        <begin position="1"/>
        <end position="31"/>
    </location>
</feature>
<dbReference type="OrthoDB" id="5147502at2"/>
<dbReference type="EMBL" id="PDJI01000004">
    <property type="protein sequence ID" value="PFG39184.1"/>
    <property type="molecule type" value="Genomic_DNA"/>
</dbReference>
<sequence>MSTPHEDFPEDEFDVAGRDRTPQGVHRGPRSPLRTLLPILAVVVLAPLLAWGAIALLGDGGEPAPTAGAPAATATAEPGGDGTGTAATSEAPAEGTEAPSDEATSEEPTEETTTEAPSGDIQYGAPIAVLNGAGINGLASDVVGTLSGAGYTGGVADDYTSGAPATTTLYYNNPDLQATAEDVARTLNIGNVVESSSATQSIAIVLRSDYQGR</sequence>
<keyword evidence="2" id="KW-0812">Transmembrane</keyword>
<evidence type="ECO:0000256" key="2">
    <source>
        <dbReference type="SAM" id="Phobius"/>
    </source>
</evidence>
<feature type="transmembrane region" description="Helical" evidence="2">
    <location>
        <begin position="36"/>
        <end position="57"/>
    </location>
</feature>
<accession>A0A2A9EJR3</accession>
<evidence type="ECO:0000259" key="3">
    <source>
        <dbReference type="Pfam" id="PF13399"/>
    </source>
</evidence>
<protein>
    <submittedName>
        <fullName evidence="4">LytR cell envelope-related transcriptional attenuator</fullName>
    </submittedName>
</protein>
<reference evidence="4 5" key="1">
    <citation type="submission" date="2017-10" db="EMBL/GenBank/DDBJ databases">
        <title>Sequencing the genomes of 1000 actinobacteria strains.</title>
        <authorList>
            <person name="Klenk H.-P."/>
        </authorList>
    </citation>
    <scope>NUCLEOTIDE SEQUENCE [LARGE SCALE GENOMIC DNA]</scope>
    <source>
        <strain evidence="4 5">DSM 21838</strain>
    </source>
</reference>
<keyword evidence="2" id="KW-0472">Membrane</keyword>
<dbReference type="Pfam" id="PF13399">
    <property type="entry name" value="LytR_C"/>
    <property type="match status" value="1"/>
</dbReference>
<dbReference type="Proteomes" id="UP000222106">
    <property type="component" value="Unassembled WGS sequence"/>
</dbReference>
<evidence type="ECO:0000313" key="5">
    <source>
        <dbReference type="Proteomes" id="UP000222106"/>
    </source>
</evidence>
<evidence type="ECO:0000313" key="4">
    <source>
        <dbReference type="EMBL" id="PFG39184.1"/>
    </source>
</evidence>
<proteinExistence type="predicted"/>
<dbReference type="AlphaFoldDB" id="A0A2A9EJR3"/>
<feature type="compositionally biased region" description="Low complexity" evidence="1">
    <location>
        <begin position="65"/>
        <end position="88"/>
    </location>
</feature>
<keyword evidence="5" id="KW-1185">Reference proteome</keyword>
<evidence type="ECO:0000256" key="1">
    <source>
        <dbReference type="SAM" id="MobiDB-lite"/>
    </source>
</evidence>
<organism evidence="4 5">
    <name type="scientific">Georgenia soli</name>
    <dbReference type="NCBI Taxonomy" id="638953"/>
    <lineage>
        <taxon>Bacteria</taxon>
        <taxon>Bacillati</taxon>
        <taxon>Actinomycetota</taxon>
        <taxon>Actinomycetes</taxon>
        <taxon>Micrococcales</taxon>
        <taxon>Bogoriellaceae</taxon>
        <taxon>Georgenia</taxon>
    </lineage>
</organism>
<keyword evidence="2" id="KW-1133">Transmembrane helix</keyword>
<feature type="compositionally biased region" description="Acidic residues" evidence="1">
    <location>
        <begin position="99"/>
        <end position="113"/>
    </location>
</feature>
<gene>
    <name evidence="4" type="ORF">ATJ97_1679</name>
</gene>
<feature type="domain" description="LytR/CpsA/Psr regulator C-terminal" evidence="3">
    <location>
        <begin position="126"/>
        <end position="210"/>
    </location>
</feature>
<name>A0A2A9EJR3_9MICO</name>
<comment type="caution">
    <text evidence="4">The sequence shown here is derived from an EMBL/GenBank/DDBJ whole genome shotgun (WGS) entry which is preliminary data.</text>
</comment>
<feature type="region of interest" description="Disordered" evidence="1">
    <location>
        <begin position="65"/>
        <end position="122"/>
    </location>
</feature>
<dbReference type="Gene3D" id="3.30.70.2390">
    <property type="match status" value="1"/>
</dbReference>
<dbReference type="InterPro" id="IPR027381">
    <property type="entry name" value="LytR/CpsA/Psr_C"/>
</dbReference>
<dbReference type="RefSeq" id="WP_098483334.1">
    <property type="nucleotide sequence ID" value="NZ_PDJI01000004.1"/>
</dbReference>